<evidence type="ECO:0000313" key="3">
    <source>
        <dbReference type="EMBL" id="KKN28207.1"/>
    </source>
</evidence>
<feature type="transmembrane region" description="Helical" evidence="1">
    <location>
        <begin position="20"/>
        <end position="38"/>
    </location>
</feature>
<comment type="caution">
    <text evidence="3">The sequence shown here is derived from an EMBL/GenBank/DDBJ whole genome shotgun (WGS) entry which is preliminary data.</text>
</comment>
<accession>A0A0F9PTZ4</accession>
<proteinExistence type="predicted"/>
<protein>
    <recommendedName>
        <fullName evidence="2">DUF2061 domain-containing protein</fullName>
    </recommendedName>
</protein>
<keyword evidence="1" id="KW-1133">Transmembrane helix</keyword>
<feature type="transmembrane region" description="Helical" evidence="1">
    <location>
        <begin position="83"/>
        <end position="103"/>
    </location>
</feature>
<organism evidence="3">
    <name type="scientific">marine sediment metagenome</name>
    <dbReference type="NCBI Taxonomy" id="412755"/>
    <lineage>
        <taxon>unclassified sequences</taxon>
        <taxon>metagenomes</taxon>
        <taxon>ecological metagenomes</taxon>
    </lineage>
</organism>
<reference evidence="3" key="1">
    <citation type="journal article" date="2015" name="Nature">
        <title>Complex archaea that bridge the gap between prokaryotes and eukaryotes.</title>
        <authorList>
            <person name="Spang A."/>
            <person name="Saw J.H."/>
            <person name="Jorgensen S.L."/>
            <person name="Zaremba-Niedzwiedzka K."/>
            <person name="Martijn J."/>
            <person name="Lind A.E."/>
            <person name="van Eijk R."/>
            <person name="Schleper C."/>
            <person name="Guy L."/>
            <person name="Ettema T.J."/>
        </authorList>
    </citation>
    <scope>NUCLEOTIDE SEQUENCE</scope>
</reference>
<dbReference type="InterPro" id="IPR018638">
    <property type="entry name" value="DUF2061_membrane"/>
</dbReference>
<feature type="transmembrane region" description="Helical" evidence="1">
    <location>
        <begin position="44"/>
        <end position="62"/>
    </location>
</feature>
<sequence>MFETDRNNMETHARSASKSIIWRILGVLILATITYAYTRQWIQTGLITFIHHGVFLFVFYFHERLWLKVKRIQNLTTRSILKMLTYETLCGNLILGTISYLVTGSWKQMTAITLTYIGIKHVCYIFNEFVWDKIKMGKRGIVALCFILCGCCGLSFADYWNTSAVRAGSFGADVEIRMKTDTYYKHIHFDWHHRLSRHLTLTLSERESYIKKGVWKVEHKPMLNLIYRDGILKNRTRVTLRIKEGTDVWRFRNKITVTPSFWFIAIEVFFDKGRWFRNRYYIGANVSKNLSAFLMRQHTRGEGIWVIGTKLIARF</sequence>
<dbReference type="Pfam" id="PF09834">
    <property type="entry name" value="DUF2061"/>
    <property type="match status" value="1"/>
</dbReference>
<evidence type="ECO:0000256" key="1">
    <source>
        <dbReference type="SAM" id="Phobius"/>
    </source>
</evidence>
<dbReference type="AlphaFoldDB" id="A0A0F9PTZ4"/>
<keyword evidence="1" id="KW-0472">Membrane</keyword>
<feature type="transmembrane region" description="Helical" evidence="1">
    <location>
        <begin position="141"/>
        <end position="160"/>
    </location>
</feature>
<gene>
    <name evidence="3" type="ORF">LCGC14_0856710</name>
</gene>
<feature type="transmembrane region" description="Helical" evidence="1">
    <location>
        <begin position="109"/>
        <end position="129"/>
    </location>
</feature>
<name>A0A0F9PTZ4_9ZZZZ</name>
<dbReference type="EMBL" id="LAZR01002581">
    <property type="protein sequence ID" value="KKN28207.1"/>
    <property type="molecule type" value="Genomic_DNA"/>
</dbReference>
<keyword evidence="1" id="KW-0812">Transmembrane</keyword>
<evidence type="ECO:0000259" key="2">
    <source>
        <dbReference type="Pfam" id="PF09834"/>
    </source>
</evidence>
<feature type="domain" description="DUF2061" evidence="2">
    <location>
        <begin position="18"/>
        <end position="66"/>
    </location>
</feature>